<feature type="non-terminal residue" evidence="1">
    <location>
        <position position="188"/>
    </location>
</feature>
<reference evidence="1" key="1">
    <citation type="submission" date="2021-10" db="EMBL/GenBank/DDBJ databases">
        <title>Psilocybe cubensis genome.</title>
        <authorList>
            <person name="Mckernan K.J."/>
            <person name="Crawford S."/>
            <person name="Trippe A."/>
            <person name="Kane L.T."/>
            <person name="Mclaughlin S."/>
        </authorList>
    </citation>
    <scope>NUCLEOTIDE SEQUENCE</scope>
    <source>
        <strain evidence="1">MGC-MH-2018</strain>
    </source>
</reference>
<protein>
    <submittedName>
        <fullName evidence="1">Uncharacterized protein</fullName>
    </submittedName>
</protein>
<sequence>MNQYNFKLLMFEFWALGMLALVFTKCPEHWLNMIESRQFLNSASRLVKRETIPTRGVQCPAMQQAEVQRTAMSVGSAHPACERLNSICRKQHADLRERQTRKSSHAVHPDVKSPSTVATLVGSKHAEDHGRSSLEVFLINGKRGQARTVGRVITRFLRSGNGDDIFIFRPNPHRATARSSSDATFDFT</sequence>
<accession>A0ACB8H9J5</accession>
<name>A0ACB8H9J5_PSICU</name>
<keyword evidence="2" id="KW-1185">Reference proteome</keyword>
<dbReference type="Proteomes" id="UP000664032">
    <property type="component" value="Unassembled WGS sequence"/>
</dbReference>
<evidence type="ECO:0000313" key="1">
    <source>
        <dbReference type="EMBL" id="KAH9484483.1"/>
    </source>
</evidence>
<evidence type="ECO:0000313" key="2">
    <source>
        <dbReference type="Proteomes" id="UP000664032"/>
    </source>
</evidence>
<gene>
    <name evidence="1" type="ORF">JR316_0003965</name>
</gene>
<comment type="caution">
    <text evidence="1">The sequence shown here is derived from an EMBL/GenBank/DDBJ whole genome shotgun (WGS) entry which is preliminary data.</text>
</comment>
<dbReference type="EMBL" id="JAFIQS020000003">
    <property type="protein sequence ID" value="KAH9484483.1"/>
    <property type="molecule type" value="Genomic_DNA"/>
</dbReference>
<proteinExistence type="predicted"/>
<organism evidence="1 2">
    <name type="scientific">Psilocybe cubensis</name>
    <name type="common">Psychedelic mushroom</name>
    <name type="synonym">Stropharia cubensis</name>
    <dbReference type="NCBI Taxonomy" id="181762"/>
    <lineage>
        <taxon>Eukaryota</taxon>
        <taxon>Fungi</taxon>
        <taxon>Dikarya</taxon>
        <taxon>Basidiomycota</taxon>
        <taxon>Agaricomycotina</taxon>
        <taxon>Agaricomycetes</taxon>
        <taxon>Agaricomycetidae</taxon>
        <taxon>Agaricales</taxon>
        <taxon>Agaricineae</taxon>
        <taxon>Strophariaceae</taxon>
        <taxon>Psilocybe</taxon>
    </lineage>
</organism>